<proteinExistence type="predicted"/>
<comment type="caution">
    <text evidence="2">The sequence shown here is derived from an EMBL/GenBank/DDBJ whole genome shotgun (WGS) entry which is preliminary data.</text>
</comment>
<sequence length="94" mass="10389">MLSTGPDGMVVVAILLNSPQEKKSGQRQKKRLNKNAYLDASSEQVREDTRTNPSSPKIYPSPVECENNEDATMLCLTRVTMSNDPPHTTTQPLS</sequence>
<dbReference type="AlphaFoldDB" id="A0A5B7GJK4"/>
<evidence type="ECO:0000313" key="2">
    <source>
        <dbReference type="EMBL" id="MPC57623.1"/>
    </source>
</evidence>
<dbReference type="Proteomes" id="UP000324222">
    <property type="component" value="Unassembled WGS sequence"/>
</dbReference>
<keyword evidence="3" id="KW-1185">Reference proteome</keyword>
<organism evidence="2 3">
    <name type="scientific">Portunus trituberculatus</name>
    <name type="common">Swimming crab</name>
    <name type="synonym">Neptunus trituberculatus</name>
    <dbReference type="NCBI Taxonomy" id="210409"/>
    <lineage>
        <taxon>Eukaryota</taxon>
        <taxon>Metazoa</taxon>
        <taxon>Ecdysozoa</taxon>
        <taxon>Arthropoda</taxon>
        <taxon>Crustacea</taxon>
        <taxon>Multicrustacea</taxon>
        <taxon>Malacostraca</taxon>
        <taxon>Eumalacostraca</taxon>
        <taxon>Eucarida</taxon>
        <taxon>Decapoda</taxon>
        <taxon>Pleocyemata</taxon>
        <taxon>Brachyura</taxon>
        <taxon>Eubrachyura</taxon>
        <taxon>Portunoidea</taxon>
        <taxon>Portunidae</taxon>
        <taxon>Portuninae</taxon>
        <taxon>Portunus</taxon>
    </lineage>
</organism>
<dbReference type="EMBL" id="VSRR010014936">
    <property type="protein sequence ID" value="MPC57623.1"/>
    <property type="molecule type" value="Genomic_DNA"/>
</dbReference>
<gene>
    <name evidence="2" type="ORF">E2C01_051608</name>
</gene>
<name>A0A5B7GJK4_PORTR</name>
<accession>A0A5B7GJK4</accession>
<evidence type="ECO:0000313" key="3">
    <source>
        <dbReference type="Proteomes" id="UP000324222"/>
    </source>
</evidence>
<feature type="region of interest" description="Disordered" evidence="1">
    <location>
        <begin position="20"/>
        <end position="64"/>
    </location>
</feature>
<protein>
    <submittedName>
        <fullName evidence="2">Uncharacterized protein</fullName>
    </submittedName>
</protein>
<evidence type="ECO:0000256" key="1">
    <source>
        <dbReference type="SAM" id="MobiDB-lite"/>
    </source>
</evidence>
<reference evidence="2 3" key="1">
    <citation type="submission" date="2019-05" db="EMBL/GenBank/DDBJ databases">
        <title>Another draft genome of Portunus trituberculatus and its Hox gene families provides insights of decapod evolution.</title>
        <authorList>
            <person name="Jeong J.-H."/>
            <person name="Song I."/>
            <person name="Kim S."/>
            <person name="Choi T."/>
            <person name="Kim D."/>
            <person name="Ryu S."/>
            <person name="Kim W."/>
        </authorList>
    </citation>
    <scope>NUCLEOTIDE SEQUENCE [LARGE SCALE GENOMIC DNA]</scope>
    <source>
        <tissue evidence="2">Muscle</tissue>
    </source>
</reference>